<sequence length="242" mass="27157">MDAGRGMLSSLLGYLYAPVDLVTRKVVCTEPITSFLLKGYVQKQQPENIKWMIDQGMTFDKLHEHVMPQCEPLVIKAVKGGDYDSLKMLVEHGAPFNGGSFWTGGELLRDAFNAKKNQSEIVEFLLDRSVFSAEKSVNLIDDPVAQEDVRSARQVALNDAINARCSDHILCLMLREVGASGVDRPEFTDEKCKSLYDKGLELELFEVSEDSGDSEDAKKILRIAVDKAHNKLEDTRLENRQF</sequence>
<gene>
    <name evidence="1" type="ORF">GV64_02760</name>
</gene>
<dbReference type="AlphaFoldDB" id="A0A081K6M8"/>
<evidence type="ECO:0000313" key="1">
    <source>
        <dbReference type="EMBL" id="KEI69804.1"/>
    </source>
</evidence>
<proteinExistence type="predicted"/>
<organism evidence="1 2">
    <name type="scientific">Endozoicomonas elysicola</name>
    <dbReference type="NCBI Taxonomy" id="305900"/>
    <lineage>
        <taxon>Bacteria</taxon>
        <taxon>Pseudomonadati</taxon>
        <taxon>Pseudomonadota</taxon>
        <taxon>Gammaproteobacteria</taxon>
        <taxon>Oceanospirillales</taxon>
        <taxon>Endozoicomonadaceae</taxon>
        <taxon>Endozoicomonas</taxon>
    </lineage>
</organism>
<protein>
    <recommendedName>
        <fullName evidence="3">Ankyrin</fullName>
    </recommendedName>
</protein>
<comment type="caution">
    <text evidence="1">The sequence shown here is derived from an EMBL/GenBank/DDBJ whole genome shotgun (WGS) entry which is preliminary data.</text>
</comment>
<reference evidence="1 2" key="1">
    <citation type="submission" date="2014-06" db="EMBL/GenBank/DDBJ databases">
        <title>Whole Genome Sequences of Three Symbiotic Endozoicomonas Bacteria.</title>
        <authorList>
            <person name="Neave M.J."/>
            <person name="Apprill A."/>
            <person name="Voolstra C.R."/>
        </authorList>
    </citation>
    <scope>NUCLEOTIDE SEQUENCE [LARGE SCALE GENOMIC DNA]</scope>
    <source>
        <strain evidence="1 2">DSM 22380</strain>
    </source>
</reference>
<dbReference type="Proteomes" id="UP000027997">
    <property type="component" value="Unassembled WGS sequence"/>
</dbReference>
<keyword evidence="2" id="KW-1185">Reference proteome</keyword>
<dbReference type="SUPFAM" id="SSF140860">
    <property type="entry name" value="Pseudo ankyrin repeat-like"/>
    <property type="match status" value="1"/>
</dbReference>
<evidence type="ECO:0008006" key="3">
    <source>
        <dbReference type="Google" id="ProtNLM"/>
    </source>
</evidence>
<name>A0A081K6M8_9GAMM</name>
<accession>A0A081K6M8</accession>
<dbReference type="EMBL" id="JOJP01000001">
    <property type="protein sequence ID" value="KEI69804.1"/>
    <property type="molecule type" value="Genomic_DNA"/>
</dbReference>
<evidence type="ECO:0000313" key="2">
    <source>
        <dbReference type="Proteomes" id="UP000027997"/>
    </source>
</evidence>